<organism evidence="2 3">
    <name type="scientific">Aspergillus ellipticus CBS 707.79</name>
    <dbReference type="NCBI Taxonomy" id="1448320"/>
    <lineage>
        <taxon>Eukaryota</taxon>
        <taxon>Fungi</taxon>
        <taxon>Dikarya</taxon>
        <taxon>Ascomycota</taxon>
        <taxon>Pezizomycotina</taxon>
        <taxon>Eurotiomycetes</taxon>
        <taxon>Eurotiomycetidae</taxon>
        <taxon>Eurotiales</taxon>
        <taxon>Aspergillaceae</taxon>
        <taxon>Aspergillus</taxon>
        <taxon>Aspergillus subgen. Circumdati</taxon>
    </lineage>
</organism>
<dbReference type="VEuPathDB" id="FungiDB:BO71DRAFT_431016"/>
<dbReference type="EMBL" id="KZ825894">
    <property type="protein sequence ID" value="PYH93366.1"/>
    <property type="molecule type" value="Genomic_DNA"/>
</dbReference>
<keyword evidence="1" id="KW-0812">Transmembrane</keyword>
<evidence type="ECO:0000256" key="1">
    <source>
        <dbReference type="SAM" id="Phobius"/>
    </source>
</evidence>
<feature type="transmembrane region" description="Helical" evidence="1">
    <location>
        <begin position="45"/>
        <end position="66"/>
    </location>
</feature>
<accession>A0A319D7D0</accession>
<reference evidence="2 3" key="1">
    <citation type="submission" date="2018-02" db="EMBL/GenBank/DDBJ databases">
        <title>The genomes of Aspergillus section Nigri reveals drivers in fungal speciation.</title>
        <authorList>
            <consortium name="DOE Joint Genome Institute"/>
            <person name="Vesth T.C."/>
            <person name="Nybo J."/>
            <person name="Theobald S."/>
            <person name="Brandl J."/>
            <person name="Frisvad J.C."/>
            <person name="Nielsen K.F."/>
            <person name="Lyhne E.K."/>
            <person name="Kogle M.E."/>
            <person name="Kuo A."/>
            <person name="Riley R."/>
            <person name="Clum A."/>
            <person name="Nolan M."/>
            <person name="Lipzen A."/>
            <person name="Salamov A."/>
            <person name="Henrissat B."/>
            <person name="Wiebenga A."/>
            <person name="De vries R.P."/>
            <person name="Grigoriev I.V."/>
            <person name="Mortensen U.H."/>
            <person name="Andersen M.R."/>
            <person name="Baker S.E."/>
        </authorList>
    </citation>
    <scope>NUCLEOTIDE SEQUENCE [LARGE SCALE GENOMIC DNA]</scope>
    <source>
        <strain evidence="2 3">CBS 707.79</strain>
    </source>
</reference>
<name>A0A319D7D0_9EURO</name>
<keyword evidence="1" id="KW-1133">Transmembrane helix</keyword>
<keyword evidence="1" id="KW-0472">Membrane</keyword>
<protein>
    <submittedName>
        <fullName evidence="2">Uncharacterized protein</fullName>
    </submittedName>
</protein>
<evidence type="ECO:0000313" key="2">
    <source>
        <dbReference type="EMBL" id="PYH93366.1"/>
    </source>
</evidence>
<sequence length="137" mass="15076">MRNPTKASEGPYGPFGYQTADTPLKLLRAPWAFGPRVCDSGSRMAVLHVGEILIAAGPVMVLMLFFPETSSATILYQRSQRLNKICPSKIYRSVSEIAQADVSFRVVLAHNGSGGDSPQTWGTHWGFLPQRRRRSVG</sequence>
<gene>
    <name evidence="2" type="ORF">BO71DRAFT_431016</name>
</gene>
<dbReference type="Proteomes" id="UP000247810">
    <property type="component" value="Unassembled WGS sequence"/>
</dbReference>
<dbReference type="AlphaFoldDB" id="A0A319D7D0"/>
<proteinExistence type="predicted"/>
<evidence type="ECO:0000313" key="3">
    <source>
        <dbReference type="Proteomes" id="UP000247810"/>
    </source>
</evidence>
<keyword evidence="3" id="KW-1185">Reference proteome</keyword>